<sequence length="161" mass="17153">MGRYLVRTLQVVIALCLAGSVVVQVVLLPLVWADLDGEALWGRIALITITALWILGLQVCAVCVLRLLAMVRRGSVFSPAAFRWVDTIIGAVAFDAVLTAVLAVLLAPGEPAPGIVALICGAALVTGGVALLVLVMRRLLQQAMERETEARTLRSELDEVI</sequence>
<comment type="caution">
    <text evidence="2">The sequence shown here is derived from an EMBL/GenBank/DDBJ whole genome shotgun (WGS) entry which is preliminary data.</text>
</comment>
<keyword evidence="1" id="KW-1133">Transmembrane helix</keyword>
<feature type="transmembrane region" description="Helical" evidence="1">
    <location>
        <begin position="81"/>
        <end position="106"/>
    </location>
</feature>
<protein>
    <submittedName>
        <fullName evidence="2">DUF2975 domain-containing protein</fullName>
    </submittedName>
</protein>
<reference evidence="2" key="1">
    <citation type="submission" date="2021-03" db="EMBL/GenBank/DDBJ databases">
        <title>Microbacterium sp. nov., a novel actinobacterium isolated from cow dung.</title>
        <authorList>
            <person name="Zhang L."/>
        </authorList>
    </citation>
    <scope>NUCLEOTIDE SEQUENCE</scope>
    <source>
        <strain evidence="2">NEAU-LLB</strain>
    </source>
</reference>
<proteinExistence type="predicted"/>
<evidence type="ECO:0000313" key="2">
    <source>
        <dbReference type="EMBL" id="MBO3663818.1"/>
    </source>
</evidence>
<dbReference type="AlphaFoldDB" id="A0A939QRM8"/>
<evidence type="ECO:0000313" key="3">
    <source>
        <dbReference type="Proteomes" id="UP000680132"/>
    </source>
</evidence>
<feature type="transmembrane region" description="Helical" evidence="1">
    <location>
        <begin position="112"/>
        <end position="136"/>
    </location>
</feature>
<dbReference type="Pfam" id="PF11188">
    <property type="entry name" value="DUF2975"/>
    <property type="match status" value="1"/>
</dbReference>
<feature type="transmembrane region" description="Helical" evidence="1">
    <location>
        <begin position="44"/>
        <end position="69"/>
    </location>
</feature>
<keyword evidence="3" id="KW-1185">Reference proteome</keyword>
<dbReference type="InterPro" id="IPR021354">
    <property type="entry name" value="DUF2975"/>
</dbReference>
<gene>
    <name evidence="2" type="ORF">J5V96_09860</name>
</gene>
<evidence type="ECO:0000256" key="1">
    <source>
        <dbReference type="SAM" id="Phobius"/>
    </source>
</evidence>
<feature type="transmembrane region" description="Helical" evidence="1">
    <location>
        <begin position="12"/>
        <end position="32"/>
    </location>
</feature>
<accession>A0A939QRM8</accession>
<name>A0A939QRM8_9MICO</name>
<keyword evidence="1" id="KW-0472">Membrane</keyword>
<keyword evidence="1" id="KW-0812">Transmembrane</keyword>
<dbReference type="Proteomes" id="UP000680132">
    <property type="component" value="Unassembled WGS sequence"/>
</dbReference>
<dbReference type="RefSeq" id="WP_208503268.1">
    <property type="nucleotide sequence ID" value="NZ_JAGFOA010000003.1"/>
</dbReference>
<organism evidence="2 3">
    <name type="scientific">Microbacterium stercoris</name>
    <dbReference type="NCBI Taxonomy" id="2820289"/>
    <lineage>
        <taxon>Bacteria</taxon>
        <taxon>Bacillati</taxon>
        <taxon>Actinomycetota</taxon>
        <taxon>Actinomycetes</taxon>
        <taxon>Micrococcales</taxon>
        <taxon>Microbacteriaceae</taxon>
        <taxon>Microbacterium</taxon>
    </lineage>
</organism>
<dbReference type="EMBL" id="JAGFOA010000003">
    <property type="protein sequence ID" value="MBO3663818.1"/>
    <property type="molecule type" value="Genomic_DNA"/>
</dbReference>